<dbReference type="Proteomes" id="UP000017127">
    <property type="component" value="Unassembled WGS sequence"/>
</dbReference>
<dbReference type="EMBL" id="AUZM01000036">
    <property type="protein sequence ID" value="ERT06453.1"/>
    <property type="molecule type" value="Genomic_DNA"/>
</dbReference>
<proteinExistence type="inferred from homology"/>
<evidence type="ECO:0000259" key="12">
    <source>
        <dbReference type="PROSITE" id="PS51846"/>
    </source>
</evidence>
<dbReference type="PATRIC" id="fig|1348334.3.peg.3439"/>
<sequence length="442" mass="48908">MLAVFNEILILLLLVLANGVFAMSEIAIVSSRRVRLQQLANAGNKKAHTALELANTPNRFLSTVQVGITLIGILAGAFGGTTLAEKLAGKLDKISVLAPYSEAISLGIVVCFIAYLSLILGELVPKRLALNHPERIATMVAKPMRCLSTVASPVVYLLSSSTELILHLLGSEVPNEPQVTEEEIKVLIEQGTQSGIVEEAEQNIVDRVFQLGDRPVHRLMTPRPEVVWLDLEETPEQNRHKLNNSSYTRVLVCQGGLDNVLGFVRVTDLLSQTLLNHPLDLTRPLRRPLFVPESTSVLKILEMFKQTGTHLGIIVDEYGVIQGLVTLNDILLELVGDIPAVDHLDEPQVIQREDGSWLLDGMLAVEDFFKLFKLERFAQQSRGSYHTVGGFVITHLSRIPSVADHFEWNGLRIEVVDMDGNRVDKVLVMPIVLDRMPTNLQP</sequence>
<comment type="similarity">
    <text evidence="2">Belongs to the UPF0053 family.</text>
</comment>
<dbReference type="PROSITE" id="PS51846">
    <property type="entry name" value="CNNM"/>
    <property type="match status" value="1"/>
</dbReference>
<evidence type="ECO:0000256" key="9">
    <source>
        <dbReference type="PROSITE-ProRule" id="PRU01193"/>
    </source>
</evidence>
<evidence type="ECO:0000256" key="4">
    <source>
        <dbReference type="ARBA" id="ARBA00022737"/>
    </source>
</evidence>
<feature type="domain" description="CBS" evidence="11">
    <location>
        <begin position="281"/>
        <end position="341"/>
    </location>
</feature>
<evidence type="ECO:0000256" key="7">
    <source>
        <dbReference type="ARBA" id="ARBA00023136"/>
    </source>
</evidence>
<organism evidence="13 14">
    <name type="scientific">Lyngbya aestuarii BL J</name>
    <dbReference type="NCBI Taxonomy" id="1348334"/>
    <lineage>
        <taxon>Bacteria</taxon>
        <taxon>Bacillati</taxon>
        <taxon>Cyanobacteriota</taxon>
        <taxon>Cyanophyceae</taxon>
        <taxon>Oscillatoriophycideae</taxon>
        <taxon>Oscillatoriales</taxon>
        <taxon>Microcoleaceae</taxon>
        <taxon>Lyngbya</taxon>
    </lineage>
</organism>
<keyword evidence="7 9" id="KW-0472">Membrane</keyword>
<dbReference type="InterPro" id="IPR000644">
    <property type="entry name" value="CBS_dom"/>
</dbReference>
<dbReference type="Pfam" id="PF00571">
    <property type="entry name" value="CBS"/>
    <property type="match status" value="1"/>
</dbReference>
<dbReference type="InterPro" id="IPR016169">
    <property type="entry name" value="FAD-bd_PCMH_sub2"/>
</dbReference>
<dbReference type="Gene3D" id="3.10.580.10">
    <property type="entry name" value="CBS-domain"/>
    <property type="match status" value="1"/>
</dbReference>
<evidence type="ECO:0000256" key="10">
    <source>
        <dbReference type="SAM" id="Phobius"/>
    </source>
</evidence>
<dbReference type="AlphaFoldDB" id="U7QEY4"/>
<dbReference type="InterPro" id="IPR036318">
    <property type="entry name" value="FAD-bd_PCMH-like_sf"/>
</dbReference>
<feature type="domain" description="CBS" evidence="11">
    <location>
        <begin position="220"/>
        <end position="279"/>
    </location>
</feature>
<evidence type="ECO:0000259" key="11">
    <source>
        <dbReference type="PROSITE" id="PS51371"/>
    </source>
</evidence>
<dbReference type="SMART" id="SM01091">
    <property type="entry name" value="CorC_HlyC"/>
    <property type="match status" value="1"/>
</dbReference>
<keyword evidence="6 8" id="KW-0129">CBS domain</keyword>
<evidence type="ECO:0000313" key="13">
    <source>
        <dbReference type="EMBL" id="ERT06453.1"/>
    </source>
</evidence>
<keyword evidence="4" id="KW-0677">Repeat</keyword>
<dbReference type="Pfam" id="PF01595">
    <property type="entry name" value="CNNM"/>
    <property type="match status" value="1"/>
</dbReference>
<feature type="transmembrane region" description="Helical" evidence="10">
    <location>
        <begin position="60"/>
        <end position="84"/>
    </location>
</feature>
<keyword evidence="14" id="KW-1185">Reference proteome</keyword>
<dbReference type="GO" id="GO:0050660">
    <property type="term" value="F:flavin adenine dinucleotide binding"/>
    <property type="evidence" value="ECO:0007669"/>
    <property type="project" value="InterPro"/>
</dbReference>
<dbReference type="SUPFAM" id="SSF54631">
    <property type="entry name" value="CBS-domain pair"/>
    <property type="match status" value="1"/>
</dbReference>
<dbReference type="PANTHER" id="PTHR22777:SF17">
    <property type="entry name" value="UPF0053 PROTEIN SLL0260"/>
    <property type="match status" value="1"/>
</dbReference>
<keyword evidence="5 9" id="KW-1133">Transmembrane helix</keyword>
<dbReference type="InterPro" id="IPR046342">
    <property type="entry name" value="CBS_dom_sf"/>
</dbReference>
<evidence type="ECO:0000313" key="14">
    <source>
        <dbReference type="Proteomes" id="UP000017127"/>
    </source>
</evidence>
<evidence type="ECO:0000256" key="1">
    <source>
        <dbReference type="ARBA" id="ARBA00004141"/>
    </source>
</evidence>
<keyword evidence="3 9" id="KW-0812">Transmembrane</keyword>
<dbReference type="InterPro" id="IPR005170">
    <property type="entry name" value="Transptr-assoc_dom"/>
</dbReference>
<dbReference type="InterPro" id="IPR044751">
    <property type="entry name" value="Ion_transp-like_CBS"/>
</dbReference>
<name>U7QEY4_9CYAN</name>
<evidence type="ECO:0000256" key="6">
    <source>
        <dbReference type="ARBA" id="ARBA00023122"/>
    </source>
</evidence>
<evidence type="ECO:0000256" key="5">
    <source>
        <dbReference type="ARBA" id="ARBA00022989"/>
    </source>
</evidence>
<dbReference type="PANTHER" id="PTHR22777">
    <property type="entry name" value="HEMOLYSIN-RELATED"/>
    <property type="match status" value="1"/>
</dbReference>
<protein>
    <submittedName>
        <fullName evidence="13">Putative hemolysin</fullName>
    </submittedName>
</protein>
<evidence type="ECO:0000256" key="8">
    <source>
        <dbReference type="PROSITE-ProRule" id="PRU00703"/>
    </source>
</evidence>
<dbReference type="GO" id="GO:0005886">
    <property type="term" value="C:plasma membrane"/>
    <property type="evidence" value="ECO:0007669"/>
    <property type="project" value="TreeGrafter"/>
</dbReference>
<evidence type="ECO:0000256" key="3">
    <source>
        <dbReference type="ARBA" id="ARBA00022692"/>
    </source>
</evidence>
<dbReference type="PROSITE" id="PS51371">
    <property type="entry name" value="CBS"/>
    <property type="match status" value="2"/>
</dbReference>
<feature type="transmembrane region" description="Helical" evidence="10">
    <location>
        <begin position="96"/>
        <end position="120"/>
    </location>
</feature>
<dbReference type="Pfam" id="PF03471">
    <property type="entry name" value="CorC_HlyC"/>
    <property type="match status" value="1"/>
</dbReference>
<evidence type="ECO:0000256" key="2">
    <source>
        <dbReference type="ARBA" id="ARBA00006337"/>
    </source>
</evidence>
<reference evidence="13 14" key="1">
    <citation type="journal article" date="2013" name="Front. Microbiol.">
        <title>Comparative genomic analyses of the cyanobacterium, Lyngbya aestuarii BL J, a powerful hydrogen producer.</title>
        <authorList>
            <person name="Kothari A."/>
            <person name="Vaughn M."/>
            <person name="Garcia-Pichel F."/>
        </authorList>
    </citation>
    <scope>NUCLEOTIDE SEQUENCE [LARGE SCALE GENOMIC DNA]</scope>
    <source>
        <strain evidence="13 14">BL J</strain>
    </source>
</reference>
<accession>U7QEY4</accession>
<comment type="caution">
    <text evidence="13">The sequence shown here is derived from an EMBL/GenBank/DDBJ whole genome shotgun (WGS) entry which is preliminary data.</text>
</comment>
<dbReference type="RefSeq" id="WP_023067292.1">
    <property type="nucleotide sequence ID" value="NZ_AUZM01000036.1"/>
</dbReference>
<dbReference type="CDD" id="cd04590">
    <property type="entry name" value="CBS_pair_CorC_HlyC_assoc"/>
    <property type="match status" value="1"/>
</dbReference>
<feature type="domain" description="CNNM transmembrane" evidence="12">
    <location>
        <begin position="1"/>
        <end position="201"/>
    </location>
</feature>
<dbReference type="InterPro" id="IPR002550">
    <property type="entry name" value="CNNM"/>
</dbReference>
<dbReference type="Gene3D" id="3.30.465.10">
    <property type="match status" value="1"/>
</dbReference>
<gene>
    <name evidence="13" type="ORF">M595_3556</name>
</gene>
<dbReference type="SUPFAM" id="SSF56176">
    <property type="entry name" value="FAD-binding/transporter-associated domain-like"/>
    <property type="match status" value="1"/>
</dbReference>
<comment type="subcellular location">
    <subcellularLocation>
        <location evidence="1">Membrane</location>
        <topology evidence="1">Multi-pass membrane protein</topology>
    </subcellularLocation>
</comment>